<accession>A0A7M7IWJ2</accession>
<dbReference type="EnsemblMetazoa" id="XM_016988818">
    <property type="protein sequence ID" value="XP_016844307"/>
    <property type="gene ID" value="LOC100233150"/>
</dbReference>
<proteinExistence type="predicted"/>
<dbReference type="KEGG" id="nvi:100233150"/>
<dbReference type="EnsemblMetazoa" id="NM_001142878">
    <property type="protein sequence ID" value="NP_001136350"/>
    <property type="gene ID" value="LOC100233150"/>
</dbReference>
<dbReference type="EnsemblMetazoa" id="NM_001142879">
    <property type="protein sequence ID" value="NP_001136351"/>
    <property type="gene ID" value="LOC100233150"/>
</dbReference>
<reference evidence="1" key="1">
    <citation type="submission" date="2021-01" db="UniProtKB">
        <authorList>
            <consortium name="EnsemblMetazoa"/>
        </authorList>
    </citation>
    <scope>IDENTIFICATION</scope>
</reference>
<name>A0A7M7IWJ2_NASVI</name>
<dbReference type="InParanoid" id="A0A7M7IWJ2"/>
<sequence length="255" mass="29093">MSGQAQKPDWIRPPGPLKVWKIIDGYEMMMDGTWSPIKISIQEIPPDRHEEVIQHMCTYFLNDDPVCKSLKTKDDPKRLMDTIMLWRHCLQQGLVVGAFTIDYFGRLSKLAAVNMLLVITDYSELSLVDIVKKFSSPLSIRLFKMYYELSLKADVCKIFGVDKYIYATGLSVAYAYRGQKLGQRLLEARTDIGRYYGIKATSSTFTSPASQVLAERAGFKVAHVQYYANLVNRDGTPAYPDIEATDMKIMIKYLE</sequence>
<dbReference type="GO" id="GO:0008080">
    <property type="term" value="F:N-acetyltransferase activity"/>
    <property type="evidence" value="ECO:0007669"/>
    <property type="project" value="TreeGrafter"/>
</dbReference>
<dbReference type="OrthoDB" id="8113373at2759"/>
<dbReference type="SUPFAM" id="SSF55729">
    <property type="entry name" value="Acyl-CoA N-acyltransferases (Nat)"/>
    <property type="match status" value="1"/>
</dbReference>
<dbReference type="Gene3D" id="3.40.630.30">
    <property type="match status" value="1"/>
</dbReference>
<dbReference type="SMR" id="A0A7M7IWJ2"/>
<keyword evidence="2" id="KW-1185">Reference proteome</keyword>
<dbReference type="InterPro" id="IPR016181">
    <property type="entry name" value="Acyl_CoA_acyltransferase"/>
</dbReference>
<evidence type="ECO:0008006" key="3">
    <source>
        <dbReference type="Google" id="ProtNLM"/>
    </source>
</evidence>
<dbReference type="EnsemblMetazoa" id="XM_008213952">
    <property type="protein sequence ID" value="XP_008212174"/>
    <property type="gene ID" value="LOC100233150"/>
</dbReference>
<dbReference type="Proteomes" id="UP000002358">
    <property type="component" value="Chromosome 1"/>
</dbReference>
<dbReference type="PANTHER" id="PTHR20905">
    <property type="entry name" value="N-ACETYLTRANSFERASE-RELATED"/>
    <property type="match status" value="1"/>
</dbReference>
<evidence type="ECO:0000313" key="2">
    <source>
        <dbReference type="Proteomes" id="UP000002358"/>
    </source>
</evidence>
<dbReference type="PANTHER" id="PTHR20905:SF32">
    <property type="entry name" value="ARYLALKYLAMINE N-ACETYLTRANSFERASE-LIKE 7, ISOFORM A"/>
    <property type="match status" value="1"/>
</dbReference>
<dbReference type="OMA" id="ITEDRYE"/>
<gene>
    <name evidence="1" type="primary">100233150</name>
</gene>
<dbReference type="AlphaFoldDB" id="A0A7M7IWJ2"/>
<evidence type="ECO:0000313" key="1">
    <source>
        <dbReference type="EnsemblMetazoa" id="XP_016844307"/>
    </source>
</evidence>
<organism evidence="1 2">
    <name type="scientific">Nasonia vitripennis</name>
    <name type="common">Parasitic wasp</name>
    <dbReference type="NCBI Taxonomy" id="7425"/>
    <lineage>
        <taxon>Eukaryota</taxon>
        <taxon>Metazoa</taxon>
        <taxon>Ecdysozoa</taxon>
        <taxon>Arthropoda</taxon>
        <taxon>Hexapoda</taxon>
        <taxon>Insecta</taxon>
        <taxon>Pterygota</taxon>
        <taxon>Neoptera</taxon>
        <taxon>Endopterygota</taxon>
        <taxon>Hymenoptera</taxon>
        <taxon>Apocrita</taxon>
        <taxon>Proctotrupomorpha</taxon>
        <taxon>Chalcidoidea</taxon>
        <taxon>Pteromalidae</taxon>
        <taxon>Pteromalinae</taxon>
        <taxon>Nasonia</taxon>
    </lineage>
</organism>
<protein>
    <recommendedName>
        <fullName evidence="3">N-acetyltransferase domain-containing protein</fullName>
    </recommendedName>
</protein>